<name>A0A938Y4S3_9ACTN</name>
<keyword evidence="2" id="KW-1185">Reference proteome</keyword>
<dbReference type="Pfam" id="PF10974">
    <property type="entry name" value="DUF2804"/>
    <property type="match status" value="1"/>
</dbReference>
<gene>
    <name evidence="1" type="ORF">JK386_08840</name>
</gene>
<organism evidence="1 2">
    <name type="scientific">Nocardioides faecalis</name>
    <dbReference type="NCBI Taxonomy" id="2803858"/>
    <lineage>
        <taxon>Bacteria</taxon>
        <taxon>Bacillati</taxon>
        <taxon>Actinomycetota</taxon>
        <taxon>Actinomycetes</taxon>
        <taxon>Propionibacteriales</taxon>
        <taxon>Nocardioidaceae</taxon>
        <taxon>Nocardioides</taxon>
    </lineage>
</organism>
<dbReference type="PANTHER" id="PTHR35868">
    <property type="entry name" value="DUF2804 DOMAIN-CONTAINING PROTEIN-RELATED"/>
    <property type="match status" value="1"/>
</dbReference>
<dbReference type="Proteomes" id="UP000663791">
    <property type="component" value="Unassembled WGS sequence"/>
</dbReference>
<dbReference type="RefSeq" id="WP_205291303.1">
    <property type="nucleotide sequence ID" value="NZ_CP074406.1"/>
</dbReference>
<dbReference type="PANTHER" id="PTHR35868:SF3">
    <property type="entry name" value="DUF2804 DOMAIN-CONTAINING PROTEIN"/>
    <property type="match status" value="1"/>
</dbReference>
<evidence type="ECO:0000313" key="1">
    <source>
        <dbReference type="EMBL" id="MBM9460008.1"/>
    </source>
</evidence>
<protein>
    <submittedName>
        <fullName evidence="1">DUF2804 domain-containing protein</fullName>
    </submittedName>
</protein>
<comment type="caution">
    <text evidence="1">The sequence shown here is derived from an EMBL/GenBank/DDBJ whole genome shotgun (WGS) entry which is preliminary data.</text>
</comment>
<dbReference type="InterPro" id="IPR021243">
    <property type="entry name" value="DUF2804"/>
</dbReference>
<proteinExistence type="predicted"/>
<dbReference type="AlphaFoldDB" id="A0A938Y4S3"/>
<sequence>MHAGEQAGEQAGEREITTQVSLTRPDGRLDPAAVGWTRRPLHDTSGIGRGRYGRGRNKRWEYWALTTPTHVVALTVSDIDYAAVLEVFVLDRTTGTSFGHDAIGLLGRGAELPPTLGAGAVRARTKSFRIDIDEVADGTRLQCISPRLELDVVAHRPAGHECLGVVVPWSERLFQYTVKDVGRPATGYLVVDGAPVAVPDGASWATLDHGRGRWPHAIEWNWGAGAGRTQGRTLGLQVGGRWTDGTGTTENAIVVDGRLSKIAAELTWDYDSSDWLAPWQVYGDGVRLRFTPVHLRTAGTDLKLISSRTHQAFGTWSGEVRDAAGTWVPVADLYGWAEEVRQRW</sequence>
<dbReference type="EMBL" id="JAERTX010000006">
    <property type="protein sequence ID" value="MBM9460008.1"/>
    <property type="molecule type" value="Genomic_DNA"/>
</dbReference>
<evidence type="ECO:0000313" key="2">
    <source>
        <dbReference type="Proteomes" id="UP000663791"/>
    </source>
</evidence>
<accession>A0A938Y4S3</accession>
<reference evidence="1" key="1">
    <citation type="submission" date="2021-01" db="EMBL/GenBank/DDBJ databases">
        <title>Novel species in genus Nocardioides.</title>
        <authorList>
            <person name="Zhang G."/>
        </authorList>
    </citation>
    <scope>NUCLEOTIDE SEQUENCE</scope>
    <source>
        <strain evidence="1">Zg-536</strain>
    </source>
</reference>